<evidence type="ECO:0000313" key="3">
    <source>
        <dbReference type="Proteomes" id="UP000184192"/>
    </source>
</evidence>
<reference evidence="1 4" key="3">
    <citation type="submission" date="2018-08" db="EMBL/GenBank/DDBJ databases">
        <title>A genome reference for cultivated species of the human gut microbiota.</title>
        <authorList>
            <person name="Zou Y."/>
            <person name="Xue W."/>
            <person name="Luo G."/>
        </authorList>
    </citation>
    <scope>NUCLEOTIDE SEQUENCE [LARGE SCALE GENOMIC DNA]</scope>
    <source>
        <strain evidence="1 4">OF03-9BH</strain>
    </source>
</reference>
<gene>
    <name evidence="1" type="ORF">DXA68_09060</name>
    <name evidence="2" type="ORF">SAMN05444350_11633</name>
</gene>
<dbReference type="EMBL" id="FQZN01000016">
    <property type="protein sequence ID" value="SHJ12945.1"/>
    <property type="molecule type" value="Genomic_DNA"/>
</dbReference>
<reference evidence="3" key="1">
    <citation type="submission" date="2016-11" db="EMBL/GenBank/DDBJ databases">
        <authorList>
            <person name="Varghese N."/>
            <person name="Submissions S."/>
        </authorList>
    </citation>
    <scope>NUCLEOTIDE SEQUENCE [LARGE SCALE GENOMIC DNA]</scope>
    <source>
        <strain evidence="3">DSM 26884</strain>
    </source>
</reference>
<dbReference type="EMBL" id="QSCF01000011">
    <property type="protein sequence ID" value="RGX79240.1"/>
    <property type="molecule type" value="Genomic_DNA"/>
</dbReference>
<evidence type="ECO:0000313" key="2">
    <source>
        <dbReference type="EMBL" id="SHJ12945.1"/>
    </source>
</evidence>
<dbReference type="Proteomes" id="UP000286075">
    <property type="component" value="Unassembled WGS sequence"/>
</dbReference>
<reference evidence="2" key="2">
    <citation type="submission" date="2016-11" db="EMBL/GenBank/DDBJ databases">
        <authorList>
            <person name="Jaros S."/>
            <person name="Januszkiewicz K."/>
            <person name="Wedrychowicz H."/>
        </authorList>
    </citation>
    <scope>NUCLEOTIDE SEQUENCE [LARGE SCALE GENOMIC DNA]</scope>
    <source>
        <strain evidence="2">DSM 26884</strain>
    </source>
</reference>
<accession>A0A1M6GSI1</accession>
<evidence type="ECO:0000313" key="4">
    <source>
        <dbReference type="Proteomes" id="UP000286075"/>
    </source>
</evidence>
<dbReference type="AlphaFoldDB" id="A0A1M6GSI1"/>
<organism evidence="2 3">
    <name type="scientific">Bacteroides stercorirosoris</name>
    <dbReference type="NCBI Taxonomy" id="871324"/>
    <lineage>
        <taxon>Bacteria</taxon>
        <taxon>Pseudomonadati</taxon>
        <taxon>Bacteroidota</taxon>
        <taxon>Bacteroidia</taxon>
        <taxon>Bacteroidales</taxon>
        <taxon>Bacteroidaceae</taxon>
        <taxon>Bacteroides</taxon>
    </lineage>
</organism>
<keyword evidence="3" id="KW-1185">Reference proteome</keyword>
<sequence length="69" mass="7764">MMKKSIIRPETGSSNQLTENAIKEHKKKVGEVILVAITPRTTIELPAHLSQAEIAERVELYKKLHSSKI</sequence>
<evidence type="ECO:0000313" key="1">
    <source>
        <dbReference type="EMBL" id="RGX79240.1"/>
    </source>
</evidence>
<dbReference type="Proteomes" id="UP000184192">
    <property type="component" value="Unassembled WGS sequence"/>
</dbReference>
<dbReference type="OrthoDB" id="1042790at2"/>
<proteinExistence type="predicted"/>
<protein>
    <submittedName>
        <fullName evidence="2">Uncharacterized protein</fullName>
    </submittedName>
</protein>
<name>A0A1M6GSI1_9BACE</name>